<reference evidence="2 4" key="1">
    <citation type="submission" date="2024-07" db="EMBL/GenBank/DDBJ databases">
        <authorList>
            <person name="Akdeniz Z."/>
        </authorList>
    </citation>
    <scope>NUCLEOTIDE SEQUENCE [LARGE SCALE GENOMIC DNA]</scope>
</reference>
<dbReference type="EMBL" id="CAXDID020000064">
    <property type="protein sequence ID" value="CAL6011473.1"/>
    <property type="molecule type" value="Genomic_DNA"/>
</dbReference>
<sequence>MSVRKTETRAGVRAKILVISFQTKTQQWPIILFTRMCAEYESVLSRRSVTTFVNILSNLNLTPILLVPTRFLQLHSLILLVDQKYKQTFEEANQREKLFTRVDYQSRGNILPSNDGILQRACRGTCYGLRYLSVTRVEMGISDDE</sequence>
<gene>
    <name evidence="1" type="ORF">HINF_LOCUS22837</name>
    <name evidence="2" type="ORF">HINF_LOCUS22839</name>
    <name evidence="3" type="ORF">HINF_LOCUS22841</name>
</gene>
<proteinExistence type="predicted"/>
<dbReference type="EMBL" id="CAXDID020000064">
    <property type="protein sequence ID" value="CAL6011477.1"/>
    <property type="molecule type" value="Genomic_DNA"/>
</dbReference>
<evidence type="ECO:0000313" key="3">
    <source>
        <dbReference type="EMBL" id="CAL6011477.1"/>
    </source>
</evidence>
<evidence type="ECO:0000313" key="1">
    <source>
        <dbReference type="EMBL" id="CAL6011469.1"/>
    </source>
</evidence>
<dbReference type="Proteomes" id="UP001642409">
    <property type="component" value="Unassembled WGS sequence"/>
</dbReference>
<name>A0ABP1IAI9_9EUKA</name>
<organism evidence="2 4">
    <name type="scientific">Hexamita inflata</name>
    <dbReference type="NCBI Taxonomy" id="28002"/>
    <lineage>
        <taxon>Eukaryota</taxon>
        <taxon>Metamonada</taxon>
        <taxon>Diplomonadida</taxon>
        <taxon>Hexamitidae</taxon>
        <taxon>Hexamitinae</taxon>
        <taxon>Hexamita</taxon>
    </lineage>
</organism>
<keyword evidence="4" id="KW-1185">Reference proteome</keyword>
<evidence type="ECO:0000313" key="4">
    <source>
        <dbReference type="Proteomes" id="UP001642409"/>
    </source>
</evidence>
<protein>
    <submittedName>
        <fullName evidence="2">Hypothetical_protein</fullName>
    </submittedName>
</protein>
<comment type="caution">
    <text evidence="2">The sequence shown here is derived from an EMBL/GenBank/DDBJ whole genome shotgun (WGS) entry which is preliminary data.</text>
</comment>
<dbReference type="EMBL" id="CAXDID020000064">
    <property type="protein sequence ID" value="CAL6011469.1"/>
    <property type="molecule type" value="Genomic_DNA"/>
</dbReference>
<accession>A0ABP1IAI9</accession>
<evidence type="ECO:0000313" key="2">
    <source>
        <dbReference type="EMBL" id="CAL6011473.1"/>
    </source>
</evidence>